<organism evidence="2 3">
    <name type="scientific">Mucilaginibacter paludis DSM 18603</name>
    <dbReference type="NCBI Taxonomy" id="714943"/>
    <lineage>
        <taxon>Bacteria</taxon>
        <taxon>Pseudomonadati</taxon>
        <taxon>Bacteroidota</taxon>
        <taxon>Sphingobacteriia</taxon>
        <taxon>Sphingobacteriales</taxon>
        <taxon>Sphingobacteriaceae</taxon>
        <taxon>Mucilaginibacter</taxon>
    </lineage>
</organism>
<accession>H1YIQ6</accession>
<evidence type="ECO:0000313" key="3">
    <source>
        <dbReference type="Proteomes" id="UP000002774"/>
    </source>
</evidence>
<gene>
    <name evidence="2" type="ORF">Mucpa_3503</name>
</gene>
<dbReference type="InterPro" id="IPR050383">
    <property type="entry name" value="GlyoxalaseI/FosfomycinResist"/>
</dbReference>
<dbReference type="Pfam" id="PF00903">
    <property type="entry name" value="Glyoxalase"/>
    <property type="match status" value="1"/>
</dbReference>
<dbReference type="OrthoDB" id="375220at2"/>
<dbReference type="Proteomes" id="UP000002774">
    <property type="component" value="Chromosome"/>
</dbReference>
<keyword evidence="3" id="KW-1185">Reference proteome</keyword>
<reference evidence="2" key="1">
    <citation type="submission" date="2011-09" db="EMBL/GenBank/DDBJ databases">
        <title>The permanent draft genome of Mucilaginibacter paludis DSM 18603.</title>
        <authorList>
            <consortium name="US DOE Joint Genome Institute (JGI-PGF)"/>
            <person name="Lucas S."/>
            <person name="Han J."/>
            <person name="Lapidus A."/>
            <person name="Bruce D."/>
            <person name="Goodwin L."/>
            <person name="Pitluck S."/>
            <person name="Peters L."/>
            <person name="Kyrpides N."/>
            <person name="Mavromatis K."/>
            <person name="Ivanova N."/>
            <person name="Mikhailova N."/>
            <person name="Held B."/>
            <person name="Detter J.C."/>
            <person name="Tapia R."/>
            <person name="Han C."/>
            <person name="Land M."/>
            <person name="Hauser L."/>
            <person name="Markowitz V."/>
            <person name="Cheng J.-F."/>
            <person name="Hugenholtz P."/>
            <person name="Woyke T."/>
            <person name="Wu D."/>
            <person name="Tindall B."/>
            <person name="Brambilla E."/>
            <person name="Klenk H.-P."/>
            <person name="Eisen J.A."/>
        </authorList>
    </citation>
    <scope>NUCLEOTIDE SEQUENCE [LARGE SCALE GENOMIC DNA]</scope>
    <source>
        <strain evidence="2">DSM 18603</strain>
    </source>
</reference>
<dbReference type="PANTHER" id="PTHR21366:SF31">
    <property type="entry name" value="METALLOTHIOL TRANSFERASE FOSB"/>
    <property type="match status" value="1"/>
</dbReference>
<name>H1YIQ6_9SPHI</name>
<sequence length="150" mass="17453">MIKGLYETHLFVEDLQRSVDFYQQVLGLELCHEDAERKIAFFWIGQPKGAMLGLWEKPKDEIDKRHFAFRCDVDDVLNKSVDYLKSRGLKPYNFLKDASEKPMVFAWMPAIAIYFTDPDGHYLEFIAILDGDAKPELGVISYEEWLKVKG</sequence>
<dbReference type="GO" id="GO:0051213">
    <property type="term" value="F:dioxygenase activity"/>
    <property type="evidence" value="ECO:0007669"/>
    <property type="project" value="UniProtKB-KW"/>
</dbReference>
<dbReference type="PROSITE" id="PS51819">
    <property type="entry name" value="VOC"/>
    <property type="match status" value="1"/>
</dbReference>
<dbReference type="AlphaFoldDB" id="H1YIQ6"/>
<dbReference type="Gene3D" id="3.10.180.10">
    <property type="entry name" value="2,3-Dihydroxybiphenyl 1,2-Dioxygenase, domain 1"/>
    <property type="match status" value="1"/>
</dbReference>
<dbReference type="SUPFAM" id="SSF54593">
    <property type="entry name" value="Glyoxalase/Bleomycin resistance protein/Dihydroxybiphenyl dioxygenase"/>
    <property type="match status" value="1"/>
</dbReference>
<evidence type="ECO:0000313" key="2">
    <source>
        <dbReference type="EMBL" id="EHQ27601.1"/>
    </source>
</evidence>
<proteinExistence type="predicted"/>
<dbReference type="CDD" id="cd06587">
    <property type="entry name" value="VOC"/>
    <property type="match status" value="1"/>
</dbReference>
<dbReference type="InterPro" id="IPR029068">
    <property type="entry name" value="Glyas_Bleomycin-R_OHBP_Dase"/>
</dbReference>
<feature type="domain" description="VOC" evidence="1">
    <location>
        <begin position="4"/>
        <end position="128"/>
    </location>
</feature>
<dbReference type="InterPro" id="IPR004360">
    <property type="entry name" value="Glyas_Fos-R_dOase_dom"/>
</dbReference>
<protein>
    <submittedName>
        <fullName evidence="2">Glyoxalase/bleomycin resistance protein/dioxygenase</fullName>
    </submittedName>
</protein>
<dbReference type="eggNOG" id="COG0346">
    <property type="taxonomic scope" value="Bacteria"/>
</dbReference>
<evidence type="ECO:0000259" key="1">
    <source>
        <dbReference type="PROSITE" id="PS51819"/>
    </source>
</evidence>
<dbReference type="HOGENOM" id="CLU_124828_1_0_10"/>
<dbReference type="RefSeq" id="WP_008508112.1">
    <property type="nucleotide sequence ID" value="NZ_CM001403.1"/>
</dbReference>
<dbReference type="InterPro" id="IPR037523">
    <property type="entry name" value="VOC_core"/>
</dbReference>
<dbReference type="PANTHER" id="PTHR21366">
    <property type="entry name" value="GLYOXALASE FAMILY PROTEIN"/>
    <property type="match status" value="1"/>
</dbReference>
<dbReference type="EMBL" id="CM001403">
    <property type="protein sequence ID" value="EHQ27601.1"/>
    <property type="molecule type" value="Genomic_DNA"/>
</dbReference>
<dbReference type="STRING" id="714943.Mucpa_3503"/>